<keyword evidence="4" id="KW-1185">Reference proteome</keyword>
<feature type="region of interest" description="Disordered" evidence="1">
    <location>
        <begin position="1"/>
        <end position="48"/>
    </location>
</feature>
<dbReference type="PANTHER" id="PTHR46163:SF5">
    <property type="entry name" value="TYROSINE-PROTEIN PHOSPHATASE"/>
    <property type="match status" value="1"/>
</dbReference>
<dbReference type="OrthoDB" id="8815311at2759"/>
<protein>
    <recommendedName>
        <fullName evidence="2">Tyrosine-protein phosphatase domain-containing protein</fullName>
    </recommendedName>
</protein>
<evidence type="ECO:0000313" key="3">
    <source>
        <dbReference type="EMBL" id="PAV81818.1"/>
    </source>
</evidence>
<evidence type="ECO:0000256" key="1">
    <source>
        <dbReference type="SAM" id="MobiDB-lite"/>
    </source>
</evidence>
<comment type="caution">
    <text evidence="3">The sequence shown here is derived from an EMBL/GenBank/DDBJ whole genome shotgun (WGS) entry which is preliminary data.</text>
</comment>
<dbReference type="EMBL" id="LIAE01007123">
    <property type="protein sequence ID" value="PAV81818.1"/>
    <property type="molecule type" value="Genomic_DNA"/>
</dbReference>
<sequence length="328" mass="36833">MESKESRTSERSGEEGRMAAGSVQPTAADQSFSSAPAKGKPLPVVGKSTTIVPRATKFSEPLKPSYMNLPLAKRKSKKKDQGLSVDEQEKETSMCLLDKSKVNQFISDTFAQGVKGLTDEFLSMKRSIIPPLWLAEGGLQKALANATDPEQINEIQFFIDNFDEFFKANRAGKNQNRYRDVGCISNSRVILRPPWPEPYIHANFVPTAVSNKRMICTQGPTSDTVSRKRVADFWFMCLQESVQVIVMLCMYVENGMTKCADYIPPPKKAYTFSSGDKKITVKLEKHLLPPVANSSIVIQKNKYNVKLEGTDKSMSRSITHYYWMHWPG</sequence>
<dbReference type="InterPro" id="IPR000242">
    <property type="entry name" value="PTP_cat"/>
</dbReference>
<dbReference type="PROSITE" id="PS50055">
    <property type="entry name" value="TYR_PHOSPHATASE_PTP"/>
    <property type="match status" value="1"/>
</dbReference>
<dbReference type="Pfam" id="PF00102">
    <property type="entry name" value="Y_phosphatase"/>
    <property type="match status" value="1"/>
</dbReference>
<dbReference type="InterPro" id="IPR029021">
    <property type="entry name" value="Prot-tyrosine_phosphatase-like"/>
</dbReference>
<dbReference type="GO" id="GO:0004725">
    <property type="term" value="F:protein tyrosine phosphatase activity"/>
    <property type="evidence" value="ECO:0007669"/>
    <property type="project" value="InterPro"/>
</dbReference>
<feature type="domain" description="Tyrosine-protein phosphatase" evidence="2">
    <location>
        <begin position="173"/>
        <end position="328"/>
    </location>
</feature>
<feature type="region of interest" description="Disordered" evidence="1">
    <location>
        <begin position="69"/>
        <end position="89"/>
    </location>
</feature>
<reference evidence="3 4" key="1">
    <citation type="journal article" date="2017" name="Curr. Biol.">
        <title>Genome architecture and evolution of a unichromosomal asexual nematode.</title>
        <authorList>
            <person name="Fradin H."/>
            <person name="Zegar C."/>
            <person name="Gutwein M."/>
            <person name="Lucas J."/>
            <person name="Kovtun M."/>
            <person name="Corcoran D."/>
            <person name="Baugh L.R."/>
            <person name="Kiontke K."/>
            <person name="Gunsalus K."/>
            <person name="Fitch D.H."/>
            <person name="Piano F."/>
        </authorList>
    </citation>
    <scope>NUCLEOTIDE SEQUENCE [LARGE SCALE GENOMIC DNA]</scope>
    <source>
        <strain evidence="3">PF1309</strain>
    </source>
</reference>
<dbReference type="SUPFAM" id="SSF52799">
    <property type="entry name" value="(Phosphotyrosine protein) phosphatases II"/>
    <property type="match status" value="1"/>
</dbReference>
<dbReference type="PANTHER" id="PTHR46163">
    <property type="entry name" value="TYROSINE-PROTEIN PHOSPHATASE-RELATED"/>
    <property type="match status" value="1"/>
</dbReference>
<dbReference type="InterPro" id="IPR052782">
    <property type="entry name" value="Oocyte-zygote_transition_reg"/>
</dbReference>
<dbReference type="Proteomes" id="UP000218231">
    <property type="component" value="Unassembled WGS sequence"/>
</dbReference>
<accession>A0A2A2L6R0</accession>
<dbReference type="SMART" id="SM00194">
    <property type="entry name" value="PTPc"/>
    <property type="match status" value="1"/>
</dbReference>
<gene>
    <name evidence="3" type="ORF">WR25_00340</name>
</gene>
<organism evidence="3 4">
    <name type="scientific">Diploscapter pachys</name>
    <dbReference type="NCBI Taxonomy" id="2018661"/>
    <lineage>
        <taxon>Eukaryota</taxon>
        <taxon>Metazoa</taxon>
        <taxon>Ecdysozoa</taxon>
        <taxon>Nematoda</taxon>
        <taxon>Chromadorea</taxon>
        <taxon>Rhabditida</taxon>
        <taxon>Rhabditina</taxon>
        <taxon>Rhabditomorpha</taxon>
        <taxon>Rhabditoidea</taxon>
        <taxon>Rhabditidae</taxon>
        <taxon>Diploscapter</taxon>
    </lineage>
</organism>
<evidence type="ECO:0000313" key="4">
    <source>
        <dbReference type="Proteomes" id="UP000218231"/>
    </source>
</evidence>
<dbReference type="STRING" id="2018661.A0A2A2L6R0"/>
<dbReference type="AlphaFoldDB" id="A0A2A2L6R0"/>
<name>A0A2A2L6R0_9BILA</name>
<dbReference type="Gene3D" id="3.90.190.10">
    <property type="entry name" value="Protein tyrosine phosphatase superfamily"/>
    <property type="match status" value="1"/>
</dbReference>
<proteinExistence type="predicted"/>
<feature type="compositionally biased region" description="Polar residues" evidence="1">
    <location>
        <begin position="23"/>
        <end position="34"/>
    </location>
</feature>
<evidence type="ECO:0000259" key="2">
    <source>
        <dbReference type="PROSITE" id="PS50055"/>
    </source>
</evidence>
<feature type="compositionally biased region" description="Basic and acidic residues" evidence="1">
    <location>
        <begin position="1"/>
        <end position="17"/>
    </location>
</feature>